<dbReference type="SUPFAM" id="SSF88946">
    <property type="entry name" value="Sigma2 domain of RNA polymerase sigma factors"/>
    <property type="match status" value="1"/>
</dbReference>
<dbReference type="InterPro" id="IPR013325">
    <property type="entry name" value="RNA_pol_sigma_r2"/>
</dbReference>
<comment type="caution">
    <text evidence="8">The sequence shown here is derived from an EMBL/GenBank/DDBJ whole genome shotgun (WGS) entry which is preliminary data.</text>
</comment>
<feature type="domain" description="RNA polymerase sigma factor 70 region 4 type 2" evidence="7">
    <location>
        <begin position="127"/>
        <end position="173"/>
    </location>
</feature>
<dbReference type="PANTHER" id="PTHR43133:SF46">
    <property type="entry name" value="RNA POLYMERASE SIGMA-70 FACTOR ECF SUBFAMILY"/>
    <property type="match status" value="1"/>
</dbReference>
<organism evidence="8 9">
    <name type="scientific">Splendidivirga corallicola</name>
    <dbReference type="NCBI Taxonomy" id="3051826"/>
    <lineage>
        <taxon>Bacteria</taxon>
        <taxon>Pseudomonadati</taxon>
        <taxon>Bacteroidota</taxon>
        <taxon>Cytophagia</taxon>
        <taxon>Cytophagales</taxon>
        <taxon>Splendidivirgaceae</taxon>
        <taxon>Splendidivirga</taxon>
    </lineage>
</organism>
<dbReference type="SUPFAM" id="SSF88659">
    <property type="entry name" value="Sigma3 and sigma4 domains of RNA polymerase sigma factors"/>
    <property type="match status" value="1"/>
</dbReference>
<dbReference type="InterPro" id="IPR014284">
    <property type="entry name" value="RNA_pol_sigma-70_dom"/>
</dbReference>
<keyword evidence="2" id="KW-0805">Transcription regulation</keyword>
<proteinExistence type="inferred from homology"/>
<dbReference type="Gene3D" id="1.10.10.10">
    <property type="entry name" value="Winged helix-like DNA-binding domain superfamily/Winged helix DNA-binding domain"/>
    <property type="match status" value="1"/>
</dbReference>
<keyword evidence="9" id="KW-1185">Reference proteome</keyword>
<keyword evidence="4" id="KW-0804">Transcription</keyword>
<dbReference type="InterPro" id="IPR013324">
    <property type="entry name" value="RNA_pol_sigma_r3/r4-like"/>
</dbReference>
<dbReference type="Pfam" id="PF04542">
    <property type="entry name" value="Sigma70_r2"/>
    <property type="match status" value="1"/>
</dbReference>
<dbReference type="Pfam" id="PF08281">
    <property type="entry name" value="Sigma70_r4_2"/>
    <property type="match status" value="1"/>
</dbReference>
<keyword evidence="5" id="KW-0472">Membrane</keyword>
<keyword evidence="3" id="KW-0731">Sigma factor</keyword>
<dbReference type="RefSeq" id="WP_346752191.1">
    <property type="nucleotide sequence ID" value="NZ_JAUJEA010000004.1"/>
</dbReference>
<gene>
    <name evidence="8" type="ORF">QQ008_12345</name>
</gene>
<feature type="domain" description="RNA polymerase sigma-70 region 2" evidence="6">
    <location>
        <begin position="27"/>
        <end position="90"/>
    </location>
</feature>
<dbReference type="Gene3D" id="1.10.1740.10">
    <property type="match status" value="1"/>
</dbReference>
<evidence type="ECO:0000313" key="9">
    <source>
        <dbReference type="Proteomes" id="UP001172082"/>
    </source>
</evidence>
<feature type="transmembrane region" description="Helical" evidence="5">
    <location>
        <begin position="180"/>
        <end position="199"/>
    </location>
</feature>
<dbReference type="InterPro" id="IPR007627">
    <property type="entry name" value="RNA_pol_sigma70_r2"/>
</dbReference>
<evidence type="ECO:0000259" key="7">
    <source>
        <dbReference type="Pfam" id="PF08281"/>
    </source>
</evidence>
<name>A0ABT8KN54_9BACT</name>
<accession>A0ABT8KN54</accession>
<dbReference type="EMBL" id="JAUJEA010000004">
    <property type="protein sequence ID" value="MDN5202165.1"/>
    <property type="molecule type" value="Genomic_DNA"/>
</dbReference>
<evidence type="ECO:0000256" key="3">
    <source>
        <dbReference type="ARBA" id="ARBA00023082"/>
    </source>
</evidence>
<evidence type="ECO:0000313" key="8">
    <source>
        <dbReference type="EMBL" id="MDN5202165.1"/>
    </source>
</evidence>
<dbReference type="PANTHER" id="PTHR43133">
    <property type="entry name" value="RNA POLYMERASE ECF-TYPE SIGMA FACTO"/>
    <property type="match status" value="1"/>
</dbReference>
<comment type="similarity">
    <text evidence="1">Belongs to the sigma-70 factor family. ECF subfamily.</text>
</comment>
<dbReference type="InterPro" id="IPR013249">
    <property type="entry name" value="RNA_pol_sigma70_r4_t2"/>
</dbReference>
<keyword evidence="5" id="KW-1133">Transmembrane helix</keyword>
<evidence type="ECO:0000256" key="2">
    <source>
        <dbReference type="ARBA" id="ARBA00023015"/>
    </source>
</evidence>
<dbReference type="InterPro" id="IPR036388">
    <property type="entry name" value="WH-like_DNA-bd_sf"/>
</dbReference>
<dbReference type="Proteomes" id="UP001172082">
    <property type="component" value="Unassembled WGS sequence"/>
</dbReference>
<evidence type="ECO:0000256" key="4">
    <source>
        <dbReference type="ARBA" id="ARBA00023163"/>
    </source>
</evidence>
<evidence type="ECO:0000256" key="1">
    <source>
        <dbReference type="ARBA" id="ARBA00010641"/>
    </source>
</evidence>
<protein>
    <submittedName>
        <fullName evidence="8">Sigma-70 family RNA polymerase sigma factor</fullName>
    </submittedName>
</protein>
<evidence type="ECO:0000256" key="5">
    <source>
        <dbReference type="SAM" id="Phobius"/>
    </source>
</evidence>
<dbReference type="InterPro" id="IPR039425">
    <property type="entry name" value="RNA_pol_sigma-70-like"/>
</dbReference>
<evidence type="ECO:0000259" key="6">
    <source>
        <dbReference type="Pfam" id="PF04542"/>
    </source>
</evidence>
<keyword evidence="5" id="KW-0812">Transmembrane</keyword>
<dbReference type="NCBIfam" id="TIGR02937">
    <property type="entry name" value="sigma70-ECF"/>
    <property type="match status" value="1"/>
</dbReference>
<sequence length="200" mass="23638">MGEERKNTEKNILVSISKGSHKSFELLYKKHSQMVFRYAFKSLKCKSEADDIVQQTFVQVWQNKEKLKDIHSPKDYIFIISKNLIFARLRVVLKNELLSEELKLHMQLRHNKSEEDLIYSEIKKIAKEAIESLPKQRKLIFKLSKEMDYSQDEIAEKLCISKNTVKESLRKAYGQIRTKLSVEADIVFSILILLFYFLYP</sequence>
<reference evidence="8" key="1">
    <citation type="submission" date="2023-06" db="EMBL/GenBank/DDBJ databases">
        <title>Genomic of Parafulvivirga corallium.</title>
        <authorList>
            <person name="Wang G."/>
        </authorList>
    </citation>
    <scope>NUCLEOTIDE SEQUENCE</scope>
    <source>
        <strain evidence="8">BMA10</strain>
    </source>
</reference>